<protein>
    <submittedName>
        <fullName evidence="9">Cytochrome c553</fullName>
    </submittedName>
</protein>
<evidence type="ECO:0000313" key="10">
    <source>
        <dbReference type="Proteomes" id="UP000192708"/>
    </source>
</evidence>
<evidence type="ECO:0000256" key="2">
    <source>
        <dbReference type="ARBA" id="ARBA00022617"/>
    </source>
</evidence>
<dbReference type="InterPro" id="IPR036909">
    <property type="entry name" value="Cyt_c-like_dom_sf"/>
</dbReference>
<organism evidence="9 10">
    <name type="scientific">Polynucleobacter kasalickyi</name>
    <dbReference type="NCBI Taxonomy" id="1938817"/>
    <lineage>
        <taxon>Bacteria</taxon>
        <taxon>Pseudomonadati</taxon>
        <taxon>Pseudomonadota</taxon>
        <taxon>Betaproteobacteria</taxon>
        <taxon>Burkholderiales</taxon>
        <taxon>Burkholderiaceae</taxon>
        <taxon>Polynucleobacter</taxon>
    </lineage>
</organism>
<evidence type="ECO:0000256" key="6">
    <source>
        <dbReference type="PROSITE-ProRule" id="PRU00433"/>
    </source>
</evidence>
<evidence type="ECO:0000256" key="1">
    <source>
        <dbReference type="ARBA" id="ARBA00022448"/>
    </source>
</evidence>
<sequence length="115" mass="12439">MKKTIFLTVLATTLLSNQAFAGNIEAGKELVTKNNCNSCHGPDLKQPIAPGYPKIAGQHADYLFYALKAYQVENNPHVGRANAIMGGQAKQFTQAQLKDMAAYVASLPGDFVIKK</sequence>
<keyword evidence="10" id="KW-1185">Reference proteome</keyword>
<evidence type="ECO:0000256" key="3">
    <source>
        <dbReference type="ARBA" id="ARBA00022723"/>
    </source>
</evidence>
<evidence type="ECO:0000259" key="8">
    <source>
        <dbReference type="PROSITE" id="PS51007"/>
    </source>
</evidence>
<keyword evidence="3 6" id="KW-0479">Metal-binding</keyword>
<evidence type="ECO:0000256" key="5">
    <source>
        <dbReference type="ARBA" id="ARBA00023004"/>
    </source>
</evidence>
<feature type="signal peptide" evidence="7">
    <location>
        <begin position="1"/>
        <end position="21"/>
    </location>
</feature>
<dbReference type="PROSITE" id="PS51007">
    <property type="entry name" value="CYTC"/>
    <property type="match status" value="1"/>
</dbReference>
<dbReference type="AlphaFoldDB" id="A0A1W2BJ15"/>
<feature type="domain" description="Cytochrome c" evidence="8">
    <location>
        <begin position="22"/>
        <end position="108"/>
    </location>
</feature>
<keyword evidence="2 6" id="KW-0349">Heme</keyword>
<keyword evidence="4" id="KW-0249">Electron transport</keyword>
<evidence type="ECO:0000256" key="4">
    <source>
        <dbReference type="ARBA" id="ARBA00022982"/>
    </source>
</evidence>
<accession>A0A1W2BJ15</accession>
<evidence type="ECO:0000313" key="9">
    <source>
        <dbReference type="EMBL" id="SMC72907.1"/>
    </source>
</evidence>
<dbReference type="GO" id="GO:0046872">
    <property type="term" value="F:metal ion binding"/>
    <property type="evidence" value="ECO:0007669"/>
    <property type="project" value="UniProtKB-KW"/>
</dbReference>
<dbReference type="Proteomes" id="UP000192708">
    <property type="component" value="Unassembled WGS sequence"/>
</dbReference>
<dbReference type="PANTHER" id="PTHR33751">
    <property type="entry name" value="CBB3-TYPE CYTOCHROME C OXIDASE SUBUNIT FIXP"/>
    <property type="match status" value="1"/>
</dbReference>
<dbReference type="Pfam" id="PF00034">
    <property type="entry name" value="Cytochrom_C"/>
    <property type="match status" value="1"/>
</dbReference>
<dbReference type="SUPFAM" id="SSF46626">
    <property type="entry name" value="Cytochrome c"/>
    <property type="match status" value="1"/>
</dbReference>
<reference evidence="9 10" key="1">
    <citation type="submission" date="2017-04" db="EMBL/GenBank/DDBJ databases">
        <authorList>
            <person name="Afonso C.L."/>
            <person name="Miller P.J."/>
            <person name="Scott M.A."/>
            <person name="Spackman E."/>
            <person name="Goraichik I."/>
            <person name="Dimitrov K.M."/>
            <person name="Suarez D.L."/>
            <person name="Swayne D.E."/>
        </authorList>
    </citation>
    <scope>NUCLEOTIDE SEQUENCE [LARGE SCALE GENOMIC DNA]</scope>
    <source>
        <strain evidence="9 10">VK13</strain>
    </source>
</reference>
<proteinExistence type="predicted"/>
<dbReference type="OrthoDB" id="8777614at2"/>
<dbReference type="EMBL" id="FWXJ01000013">
    <property type="protein sequence ID" value="SMC72907.1"/>
    <property type="molecule type" value="Genomic_DNA"/>
</dbReference>
<dbReference type="GO" id="GO:0009055">
    <property type="term" value="F:electron transfer activity"/>
    <property type="evidence" value="ECO:0007669"/>
    <property type="project" value="InterPro"/>
</dbReference>
<name>A0A1W2BJ15_9BURK</name>
<dbReference type="RefSeq" id="WP_084285107.1">
    <property type="nucleotide sequence ID" value="NZ_FWXJ01000013.1"/>
</dbReference>
<dbReference type="GO" id="GO:0020037">
    <property type="term" value="F:heme binding"/>
    <property type="evidence" value="ECO:0007669"/>
    <property type="project" value="InterPro"/>
</dbReference>
<gene>
    <name evidence="9" type="ORF">SAMN06296008_11373</name>
</gene>
<dbReference type="InterPro" id="IPR009056">
    <property type="entry name" value="Cyt_c-like_dom"/>
</dbReference>
<dbReference type="InterPro" id="IPR050597">
    <property type="entry name" value="Cytochrome_c_Oxidase_Subunit"/>
</dbReference>
<feature type="chain" id="PRO_5012800136" evidence="7">
    <location>
        <begin position="22"/>
        <end position="115"/>
    </location>
</feature>
<keyword evidence="1" id="KW-0813">Transport</keyword>
<evidence type="ECO:0000256" key="7">
    <source>
        <dbReference type="SAM" id="SignalP"/>
    </source>
</evidence>
<dbReference type="STRING" id="1938817.SAMN06296008_11373"/>
<dbReference type="PANTHER" id="PTHR33751:SF9">
    <property type="entry name" value="CYTOCHROME C4"/>
    <property type="match status" value="1"/>
</dbReference>
<keyword evidence="7" id="KW-0732">Signal</keyword>
<dbReference type="Gene3D" id="1.10.760.10">
    <property type="entry name" value="Cytochrome c-like domain"/>
    <property type="match status" value="1"/>
</dbReference>
<keyword evidence="5 6" id="KW-0408">Iron</keyword>